<name>A0A1W0X8U9_HYPEX</name>
<dbReference type="CDD" id="cd00167">
    <property type="entry name" value="SANT"/>
    <property type="match status" value="1"/>
</dbReference>
<evidence type="ECO:0000256" key="1">
    <source>
        <dbReference type="ARBA" id="ARBA00004123"/>
    </source>
</evidence>
<dbReference type="EMBL" id="MTYJ01000009">
    <property type="protein sequence ID" value="OQV23947.1"/>
    <property type="molecule type" value="Genomic_DNA"/>
</dbReference>
<feature type="domain" description="Myb-like" evidence="3">
    <location>
        <begin position="69"/>
        <end position="117"/>
    </location>
</feature>
<evidence type="ECO:0000313" key="4">
    <source>
        <dbReference type="EMBL" id="OQV23947.1"/>
    </source>
</evidence>
<proteinExistence type="predicted"/>
<feature type="compositionally biased region" description="Polar residues" evidence="2">
    <location>
        <begin position="149"/>
        <end position="172"/>
    </location>
</feature>
<dbReference type="Pfam" id="PF00249">
    <property type="entry name" value="Myb_DNA-binding"/>
    <property type="match status" value="1"/>
</dbReference>
<comment type="caution">
    <text evidence="4">The sequence shown here is derived from an EMBL/GenBank/DDBJ whole genome shotgun (WGS) entry which is preliminary data.</text>
</comment>
<dbReference type="InterPro" id="IPR009057">
    <property type="entry name" value="Homeodomain-like_sf"/>
</dbReference>
<keyword evidence="5" id="KW-1185">Reference proteome</keyword>
<evidence type="ECO:0000259" key="3">
    <source>
        <dbReference type="SMART" id="SM00717"/>
    </source>
</evidence>
<sequence length="370" mass="40524">MFSPHLHASSSSTLSSSASASTEGPVAVKLYCDRWSQALRGMAGETKNLTEALIKWLAYDQSTPDQRPGGQKWTNEEQDMLKQALTLYGDDMDKICEALPMRTEQAIRAAVKRKLDPKFWQQIGPLKKRSKAVELEDNSPLACYFDPEPSTQDEPIATSQQRHQSPEKTANAENHKPGWFFHEAGVELTDQDFLSLLEEDPVILEGAMTMSGIPVPTPIRVPDEAPPMLQERHSTAQDFIFLQNFKMPLLELAKELHVFRQRPAPLSPVELQPPPAVAAVCVQPALKLPFQPAPIPQPSPIGTDGNQPVPETADADEDQGHSKDIPRTAHGETHGETESTDQVDVAVADGIAVGPDLELANALASLNDLV</sequence>
<evidence type="ECO:0000256" key="2">
    <source>
        <dbReference type="SAM" id="MobiDB-lite"/>
    </source>
</evidence>
<accession>A0A1W0X8U9</accession>
<dbReference type="SMART" id="SM00717">
    <property type="entry name" value="SANT"/>
    <property type="match status" value="1"/>
</dbReference>
<feature type="region of interest" description="Disordered" evidence="2">
    <location>
        <begin position="291"/>
        <end position="342"/>
    </location>
</feature>
<protein>
    <recommendedName>
        <fullName evidence="3">Myb-like domain-containing protein</fullName>
    </recommendedName>
</protein>
<gene>
    <name evidence="4" type="ORF">BV898_02294</name>
</gene>
<dbReference type="Proteomes" id="UP000192578">
    <property type="component" value="Unassembled WGS sequence"/>
</dbReference>
<comment type="subcellular location">
    <subcellularLocation>
        <location evidence="1">Nucleus</location>
    </subcellularLocation>
</comment>
<dbReference type="InterPro" id="IPR001005">
    <property type="entry name" value="SANT/Myb"/>
</dbReference>
<dbReference type="Gene3D" id="1.10.10.60">
    <property type="entry name" value="Homeodomain-like"/>
    <property type="match status" value="1"/>
</dbReference>
<dbReference type="AlphaFoldDB" id="A0A1W0X8U9"/>
<feature type="compositionally biased region" description="Basic and acidic residues" evidence="2">
    <location>
        <begin position="318"/>
        <end position="337"/>
    </location>
</feature>
<evidence type="ECO:0000313" key="5">
    <source>
        <dbReference type="Proteomes" id="UP000192578"/>
    </source>
</evidence>
<reference evidence="5" key="1">
    <citation type="submission" date="2017-01" db="EMBL/GenBank/DDBJ databases">
        <title>Comparative genomics of anhydrobiosis in the tardigrade Hypsibius dujardini.</title>
        <authorList>
            <person name="Yoshida Y."/>
            <person name="Koutsovoulos G."/>
            <person name="Laetsch D."/>
            <person name="Stevens L."/>
            <person name="Kumar S."/>
            <person name="Horikawa D."/>
            <person name="Ishino K."/>
            <person name="Komine S."/>
            <person name="Tomita M."/>
            <person name="Blaxter M."/>
            <person name="Arakawa K."/>
        </authorList>
    </citation>
    <scope>NUCLEOTIDE SEQUENCE [LARGE SCALE GENOMIC DNA]</scope>
    <source>
        <strain evidence="5">Z151</strain>
    </source>
</reference>
<feature type="region of interest" description="Disordered" evidence="2">
    <location>
        <begin position="144"/>
        <end position="174"/>
    </location>
</feature>
<dbReference type="GO" id="GO:0005634">
    <property type="term" value="C:nucleus"/>
    <property type="evidence" value="ECO:0007669"/>
    <property type="project" value="UniProtKB-SubCell"/>
</dbReference>
<organism evidence="4 5">
    <name type="scientific">Hypsibius exemplaris</name>
    <name type="common">Freshwater tardigrade</name>
    <dbReference type="NCBI Taxonomy" id="2072580"/>
    <lineage>
        <taxon>Eukaryota</taxon>
        <taxon>Metazoa</taxon>
        <taxon>Ecdysozoa</taxon>
        <taxon>Tardigrada</taxon>
        <taxon>Eutardigrada</taxon>
        <taxon>Parachela</taxon>
        <taxon>Hypsibioidea</taxon>
        <taxon>Hypsibiidae</taxon>
        <taxon>Hypsibius</taxon>
    </lineage>
</organism>
<dbReference type="OrthoDB" id="10021571at2759"/>
<dbReference type="SUPFAM" id="SSF46689">
    <property type="entry name" value="Homeodomain-like"/>
    <property type="match status" value="1"/>
</dbReference>